<protein>
    <recommendedName>
        <fullName evidence="3">Rubredoxin-like domain-containing protein</fullName>
    </recommendedName>
</protein>
<name>E1GYQ0_9BACT</name>
<dbReference type="EMBL" id="ADFQ01000113">
    <property type="protein sequence ID" value="EFN90204.1"/>
    <property type="molecule type" value="Genomic_DNA"/>
</dbReference>
<proteinExistence type="predicted"/>
<dbReference type="eggNOG" id="ENOG5033B86">
    <property type="taxonomic scope" value="Bacteria"/>
</dbReference>
<sequence>MGKSTMIMEKIYCRICGYRLGFEPWGDDEKTPTYEICPCCGVEFGNEDCTIKSIKGYRESWIKSGCKWFEQSKRATTWSWENQQRHIPKKFR</sequence>
<evidence type="ECO:0000313" key="2">
    <source>
        <dbReference type="Proteomes" id="UP000016016"/>
    </source>
</evidence>
<evidence type="ECO:0000313" key="1">
    <source>
        <dbReference type="EMBL" id="EFN90204.1"/>
    </source>
</evidence>
<organism evidence="1 2">
    <name type="scientific">Prevotella amnii CRIS 21A-A</name>
    <dbReference type="NCBI Taxonomy" id="679191"/>
    <lineage>
        <taxon>Bacteria</taxon>
        <taxon>Pseudomonadati</taxon>
        <taxon>Bacteroidota</taxon>
        <taxon>Bacteroidia</taxon>
        <taxon>Bacteroidales</taxon>
        <taxon>Prevotellaceae</taxon>
        <taxon>Prevotella</taxon>
    </lineage>
</organism>
<dbReference type="Proteomes" id="UP000016016">
    <property type="component" value="Unassembled WGS sequence"/>
</dbReference>
<reference evidence="1 2" key="1">
    <citation type="submission" date="2010-09" db="EMBL/GenBank/DDBJ databases">
        <authorList>
            <person name="Harkins D.M."/>
            <person name="Madupu R."/>
            <person name="Durkin A.S."/>
            <person name="Torralba M."/>
            <person name="Methe B."/>
            <person name="Sutton G.G."/>
            <person name="Nelson K.E."/>
        </authorList>
    </citation>
    <scope>NUCLEOTIDE SEQUENCE [LARGE SCALE GENOMIC DNA]</scope>
    <source>
        <strain evidence="1 2">CRIS 21A-A</strain>
    </source>
</reference>
<evidence type="ECO:0008006" key="3">
    <source>
        <dbReference type="Google" id="ProtNLM"/>
    </source>
</evidence>
<gene>
    <name evidence="1" type="ORF">HMPREF9018_0630</name>
</gene>
<accession>E1GYQ0</accession>
<dbReference type="AlphaFoldDB" id="E1GYQ0"/>
<comment type="caution">
    <text evidence="1">The sequence shown here is derived from an EMBL/GenBank/DDBJ whole genome shotgun (WGS) entry which is preliminary data.</text>
</comment>